<sequence>MRGKLSKDQRVYQYESPFLMQGENGLTLSKLRSIFIRSFLNNPQAKYVSENYALEKEQRQIRVWRKDGKVLSEDEILKLDIVVPQIFEMY</sequence>
<dbReference type="Proteomes" id="UP000288388">
    <property type="component" value="Unassembled WGS sequence"/>
</dbReference>
<organism evidence="1 3">
    <name type="scientific">Enterococcus avium</name>
    <name type="common">Streptococcus avium</name>
    <dbReference type="NCBI Taxonomy" id="33945"/>
    <lineage>
        <taxon>Bacteria</taxon>
        <taxon>Bacillati</taxon>
        <taxon>Bacillota</taxon>
        <taxon>Bacilli</taxon>
        <taxon>Lactobacillales</taxon>
        <taxon>Enterococcaceae</taxon>
        <taxon>Enterococcus</taxon>
    </lineage>
</organism>
<evidence type="ECO:0000313" key="2">
    <source>
        <dbReference type="EMBL" id="TRZ32707.1"/>
    </source>
</evidence>
<dbReference type="RefSeq" id="WP_010742892.1">
    <property type="nucleotide sequence ID" value="NZ_CAAKOH010000140.1"/>
</dbReference>
<evidence type="ECO:0000313" key="4">
    <source>
        <dbReference type="Proteomes" id="UP000316316"/>
    </source>
</evidence>
<comment type="caution">
    <text evidence="1">The sequence shown here is derived from an EMBL/GenBank/DDBJ whole genome shotgun (WGS) entry which is preliminary data.</text>
</comment>
<name>A0A437UIK6_ENTAV</name>
<dbReference type="EMBL" id="RYZS01000001">
    <property type="protein sequence ID" value="RVU93477.1"/>
    <property type="molecule type" value="Genomic_DNA"/>
</dbReference>
<evidence type="ECO:0000313" key="3">
    <source>
        <dbReference type="Proteomes" id="UP000288388"/>
    </source>
</evidence>
<gene>
    <name evidence="2" type="ORF">AUF17_00870</name>
    <name evidence="1" type="ORF">EK398_00600</name>
</gene>
<dbReference type="EMBL" id="PDXQ01000001">
    <property type="protein sequence ID" value="TRZ32707.1"/>
    <property type="molecule type" value="Genomic_DNA"/>
</dbReference>
<evidence type="ECO:0000313" key="1">
    <source>
        <dbReference type="EMBL" id="RVU93477.1"/>
    </source>
</evidence>
<reference evidence="1 3" key="2">
    <citation type="submission" date="2018-12" db="EMBL/GenBank/DDBJ databases">
        <title>A novel vanA-carrying plasmid in a clinical isolate of Enterococcus avium.</title>
        <authorList>
            <person name="Bernasconi O.J."/>
            <person name="Luzzaro F."/>
            <person name="Endimiani A."/>
        </authorList>
    </citation>
    <scope>NUCLEOTIDE SEQUENCE [LARGE SCALE GENOMIC DNA]</scope>
    <source>
        <strain evidence="1 3">LC0559/18</strain>
    </source>
</reference>
<dbReference type="AlphaFoldDB" id="A0A437UIK6"/>
<dbReference type="Proteomes" id="UP000316316">
    <property type="component" value="Unassembled WGS sequence"/>
</dbReference>
<accession>A0A437UIK6</accession>
<protein>
    <submittedName>
        <fullName evidence="1">Uncharacterized protein</fullName>
    </submittedName>
</protein>
<proteinExistence type="predicted"/>
<reference evidence="2 4" key="1">
    <citation type="submission" date="2017-10" db="EMBL/GenBank/DDBJ databases">
        <title>FDA dAtabase for Regulatory Grade micrObial Sequences (FDA-ARGOS): Supporting development and validation of Infectious Disease Dx tests.</title>
        <authorList>
            <person name="Campos J."/>
            <person name="Goldberg B."/>
            <person name="Tallon L.J."/>
            <person name="Sadzewicz L."/>
            <person name="Sengamalay N."/>
            <person name="Ott S."/>
            <person name="Godinez A."/>
            <person name="Nagaraj S."/>
            <person name="Vyas G."/>
            <person name="Aluvathingal J."/>
            <person name="Nadendla S."/>
            <person name="Geyer C."/>
            <person name="Nandy P."/>
            <person name="Hobson J."/>
            <person name="Sichtig H."/>
        </authorList>
    </citation>
    <scope>NUCLEOTIDE SEQUENCE [LARGE SCALE GENOMIC DNA]</scope>
    <source>
        <strain evidence="2 4">FDAARGOS_185</strain>
    </source>
</reference>